<dbReference type="InterPro" id="IPR036953">
    <property type="entry name" value="GreA/GreB_C_sf"/>
</dbReference>
<proteinExistence type="predicted"/>
<comment type="caution">
    <text evidence="3">The sequence shown here is derived from an EMBL/GenBank/DDBJ whole genome shotgun (WGS) entry which is preliminary data.</text>
</comment>
<dbReference type="SUPFAM" id="SSF54534">
    <property type="entry name" value="FKBP-like"/>
    <property type="match status" value="1"/>
</dbReference>
<evidence type="ECO:0000313" key="4">
    <source>
        <dbReference type="Proteomes" id="UP001523392"/>
    </source>
</evidence>
<dbReference type="RefSeq" id="WP_252954285.1">
    <property type="nucleotide sequence ID" value="NZ_JAFIRR010000099.1"/>
</dbReference>
<dbReference type="Gene3D" id="1.10.286.20">
    <property type="match status" value="1"/>
</dbReference>
<name>A0ABT1D6Z4_9PROT</name>
<feature type="domain" description="Transcription elongation factor GreA/GreB C-terminal" evidence="1">
    <location>
        <begin position="65"/>
        <end position="140"/>
    </location>
</feature>
<evidence type="ECO:0000259" key="2">
    <source>
        <dbReference type="Pfam" id="PF14760"/>
    </source>
</evidence>
<keyword evidence="3" id="KW-0418">Kinase</keyword>
<organism evidence="3 4">
    <name type="scientific">Siccirubricoccus soli</name>
    <dbReference type="NCBI Taxonomy" id="2899147"/>
    <lineage>
        <taxon>Bacteria</taxon>
        <taxon>Pseudomonadati</taxon>
        <taxon>Pseudomonadota</taxon>
        <taxon>Alphaproteobacteria</taxon>
        <taxon>Acetobacterales</taxon>
        <taxon>Roseomonadaceae</taxon>
        <taxon>Siccirubricoccus</taxon>
    </lineage>
</organism>
<dbReference type="EMBL" id="JAFIRR010000099">
    <property type="protein sequence ID" value="MCO6417649.1"/>
    <property type="molecule type" value="Genomic_DNA"/>
</dbReference>
<evidence type="ECO:0000259" key="1">
    <source>
        <dbReference type="Pfam" id="PF01272"/>
    </source>
</evidence>
<dbReference type="Pfam" id="PF14760">
    <property type="entry name" value="Rnk_N"/>
    <property type="match status" value="1"/>
</dbReference>
<feature type="domain" description="Regulator of nucleoside diphosphate kinase N-terminal" evidence="2">
    <location>
        <begin position="19"/>
        <end position="58"/>
    </location>
</feature>
<gene>
    <name evidence="3" type="primary">rnk</name>
    <name evidence="3" type="ORF">JYK14_15985</name>
</gene>
<dbReference type="PANTHER" id="PTHR30437:SF5">
    <property type="entry name" value="REGULATOR OF NUCLEOSIDE DIPHOSPHATE KINASE"/>
    <property type="match status" value="1"/>
</dbReference>
<dbReference type="InterPro" id="IPR023459">
    <property type="entry name" value="Tscrpt_elong_fac_GreA/B_fam"/>
</dbReference>
<accession>A0ABT1D6Z4</accession>
<reference evidence="3 4" key="1">
    <citation type="submission" date="2021-12" db="EMBL/GenBank/DDBJ databases">
        <title>Siccirubricoccus leaddurans sp. nov., a high concentration Zn2+ tolerance bacterium.</title>
        <authorList>
            <person name="Cao Y."/>
        </authorList>
    </citation>
    <scope>NUCLEOTIDE SEQUENCE [LARGE SCALE GENOMIC DNA]</scope>
    <source>
        <strain evidence="3 4">KC 17139</strain>
    </source>
</reference>
<dbReference type="NCBIfam" id="NF004396">
    <property type="entry name" value="PRK05753.1"/>
    <property type="match status" value="1"/>
</dbReference>
<protein>
    <submittedName>
        <fullName evidence="3">Nucleoside diphosphate kinase regulator</fullName>
    </submittedName>
</protein>
<dbReference type="Gene3D" id="3.10.50.30">
    <property type="entry name" value="Transcription elongation factor, GreA/GreB, C-terminal domain"/>
    <property type="match status" value="1"/>
</dbReference>
<dbReference type="Proteomes" id="UP001523392">
    <property type="component" value="Unassembled WGS sequence"/>
</dbReference>
<dbReference type="GO" id="GO:0016301">
    <property type="term" value="F:kinase activity"/>
    <property type="evidence" value="ECO:0007669"/>
    <property type="project" value="UniProtKB-KW"/>
</dbReference>
<keyword evidence="3" id="KW-0808">Transferase</keyword>
<evidence type="ECO:0000313" key="3">
    <source>
        <dbReference type="EMBL" id="MCO6417649.1"/>
    </source>
</evidence>
<dbReference type="PANTHER" id="PTHR30437">
    <property type="entry name" value="TRANSCRIPTION ELONGATION FACTOR GREA"/>
    <property type="match status" value="1"/>
</dbReference>
<keyword evidence="4" id="KW-1185">Reference proteome</keyword>
<dbReference type="InterPro" id="IPR029462">
    <property type="entry name" value="Rnk_N"/>
</dbReference>
<dbReference type="InterPro" id="IPR001437">
    <property type="entry name" value="Tscrpt_elong_fac_GreA/B_C"/>
</dbReference>
<sequence>MNAVSPRHGGRRATAHAAPPIILSTADEERLSRLAAAASQRSPEVAERLLGEIDRARLLPPEKMPPDVVAMHSYVEYSDEATGVVRHVQLVYPHEADIASGRISVLTLVGAALLGLSAGRSIRWPTQQGHERVLTVLRVSPQPFEAAEA</sequence>
<dbReference type="Pfam" id="PF01272">
    <property type="entry name" value="GreA_GreB"/>
    <property type="match status" value="1"/>
</dbReference>